<accession>A0A4R4KFV0</accession>
<name>A0A4R4KFV0_9BACT</name>
<reference evidence="2 3" key="1">
    <citation type="submission" date="2019-02" db="EMBL/GenBank/DDBJ databases">
        <title>Arundinibacter roseus gen. nov., sp. nov., a new member of the family Cytophagaceae.</title>
        <authorList>
            <person name="Szuroczki S."/>
            <person name="Khayer B."/>
            <person name="Sproer C."/>
            <person name="Toumi M."/>
            <person name="Szabo A."/>
            <person name="Felfoldi T."/>
            <person name="Schumann P."/>
            <person name="Toth E."/>
        </authorList>
    </citation>
    <scope>NUCLEOTIDE SEQUENCE [LARGE SCALE GENOMIC DNA]</scope>
    <source>
        <strain evidence="2 3">DMA-k-7a</strain>
    </source>
</reference>
<protein>
    <submittedName>
        <fullName evidence="2">DUF2183 domain-containing protein</fullName>
    </submittedName>
</protein>
<dbReference type="AlphaFoldDB" id="A0A4R4KFV0"/>
<dbReference type="InterPro" id="IPR052935">
    <property type="entry name" value="Mg2+_PAP"/>
</dbReference>
<evidence type="ECO:0000313" key="2">
    <source>
        <dbReference type="EMBL" id="TDB66877.1"/>
    </source>
</evidence>
<dbReference type="RefSeq" id="WP_132115962.1">
    <property type="nucleotide sequence ID" value="NZ_SMJU01000004.1"/>
</dbReference>
<proteinExistence type="predicted"/>
<evidence type="ECO:0000259" key="1">
    <source>
        <dbReference type="Pfam" id="PF09949"/>
    </source>
</evidence>
<gene>
    <name evidence="2" type="ORF">EZE20_07055</name>
</gene>
<comment type="caution">
    <text evidence="2">The sequence shown here is derived from an EMBL/GenBank/DDBJ whole genome shotgun (WGS) entry which is preliminary data.</text>
</comment>
<dbReference type="GO" id="GO:0008195">
    <property type="term" value="F:phosphatidate phosphatase activity"/>
    <property type="evidence" value="ECO:0007669"/>
    <property type="project" value="InterPro"/>
</dbReference>
<sequence>MDSHELKVYRGYANAQEIIVSGHVFRKYPSSMDLYDRTGFRYVRSIIQLFTIKTVDNVRITFDFGALKIHSKTLADGYFRFVIPISTPLPSGWHSFTITLDDQINNRYYKLTRHGELLVPSPGGFTIISDIDDTFLISYSRNMLKKIYVLLTKHVESRQSFENVVKHYQLLSMAGKDADNTGLNTFFYVSSSEWNLYDYINRFLVKQNMPKAVLKLKKIKDSLTDFLRTGSGSHQHKQTKIEHIISFYPKQQFILLGDDSQHDPIIYENICKIFPRNIRAIYIRQTRKHPKPSVTERIGNMATMGISTCYFAHSNEAILHSVADGIISREALVAFDNQIKKSDV</sequence>
<feature type="domain" description="Phosphatidate phosphatase APP1 catalytic" evidence="1">
    <location>
        <begin position="125"/>
        <end position="285"/>
    </location>
</feature>
<dbReference type="PANTHER" id="PTHR28208:SF3">
    <property type="entry name" value="PHOSPHATIDATE PHOSPHATASE APP1"/>
    <property type="match status" value="1"/>
</dbReference>
<dbReference type="PANTHER" id="PTHR28208">
    <property type="entry name" value="PHOSPHATIDATE PHOSPHATASE APP1"/>
    <property type="match status" value="1"/>
</dbReference>
<evidence type="ECO:0000313" key="3">
    <source>
        <dbReference type="Proteomes" id="UP000295706"/>
    </source>
</evidence>
<dbReference type="InterPro" id="IPR019236">
    <property type="entry name" value="APP1_cat"/>
</dbReference>
<organism evidence="2 3">
    <name type="scientific">Arundinibacter roseus</name>
    <dbReference type="NCBI Taxonomy" id="2070510"/>
    <lineage>
        <taxon>Bacteria</taxon>
        <taxon>Pseudomonadati</taxon>
        <taxon>Bacteroidota</taxon>
        <taxon>Cytophagia</taxon>
        <taxon>Cytophagales</taxon>
        <taxon>Spirosomataceae</taxon>
        <taxon>Arundinibacter</taxon>
    </lineage>
</organism>
<dbReference type="Pfam" id="PF09949">
    <property type="entry name" value="APP1_cat"/>
    <property type="match status" value="1"/>
</dbReference>
<dbReference type="OrthoDB" id="9789875at2"/>
<dbReference type="EMBL" id="SMJU01000004">
    <property type="protein sequence ID" value="TDB66877.1"/>
    <property type="molecule type" value="Genomic_DNA"/>
</dbReference>
<dbReference type="Proteomes" id="UP000295706">
    <property type="component" value="Unassembled WGS sequence"/>
</dbReference>
<keyword evidence="3" id="KW-1185">Reference proteome</keyword>